<reference evidence="1" key="1">
    <citation type="submission" date="2022-02" db="EMBL/GenBank/DDBJ databases">
        <title>Plant Genome Project.</title>
        <authorList>
            <person name="Zhang R.-G."/>
        </authorList>
    </citation>
    <scope>NUCLEOTIDE SEQUENCE</scope>
    <source>
        <strain evidence="1">AT1</strain>
    </source>
</reference>
<accession>A0ACC0PF65</accession>
<organism evidence="1 2">
    <name type="scientific">Rhododendron molle</name>
    <name type="common">Chinese azalea</name>
    <name type="synonym">Azalea mollis</name>
    <dbReference type="NCBI Taxonomy" id="49168"/>
    <lineage>
        <taxon>Eukaryota</taxon>
        <taxon>Viridiplantae</taxon>
        <taxon>Streptophyta</taxon>
        <taxon>Embryophyta</taxon>
        <taxon>Tracheophyta</taxon>
        <taxon>Spermatophyta</taxon>
        <taxon>Magnoliopsida</taxon>
        <taxon>eudicotyledons</taxon>
        <taxon>Gunneridae</taxon>
        <taxon>Pentapetalae</taxon>
        <taxon>asterids</taxon>
        <taxon>Ericales</taxon>
        <taxon>Ericaceae</taxon>
        <taxon>Ericoideae</taxon>
        <taxon>Rhodoreae</taxon>
        <taxon>Rhododendron</taxon>
    </lineage>
</organism>
<dbReference type="EMBL" id="CM046390">
    <property type="protein sequence ID" value="KAI8563791.1"/>
    <property type="molecule type" value="Genomic_DNA"/>
</dbReference>
<proteinExistence type="predicted"/>
<protein>
    <submittedName>
        <fullName evidence="1">Uncharacterized protein</fullName>
    </submittedName>
</protein>
<name>A0ACC0PF65_RHOML</name>
<comment type="caution">
    <text evidence="1">The sequence shown here is derived from an EMBL/GenBank/DDBJ whole genome shotgun (WGS) entry which is preliminary data.</text>
</comment>
<evidence type="ECO:0000313" key="2">
    <source>
        <dbReference type="Proteomes" id="UP001062846"/>
    </source>
</evidence>
<keyword evidence="2" id="KW-1185">Reference proteome</keyword>
<sequence length="276" mass="29974">MSQLLQTKLNIPEELSTSIIQNSELNIVRLIELYGPEGALGDYVGQAHRRFVLSINALATYMLIPADEEVSPSLVSIALCGCGWVPLTALTCANVSWRGHLGLDQAQDGAPIGPQHVSLLYLRSRMSASSRGDLPRESANLCDVTSIPSHQATRNSPIPTWSEDASRGDRVSSAGPPPDPAFRSRWDLEVFLRLYATVSTLVCLWFFRGDSNRPVTVTPPADLLCRRHPLRDIRVPTSLGDQPSSLDKSLTEGPFPRGPCRHVSAGNLDGQTVSPG</sequence>
<dbReference type="Proteomes" id="UP001062846">
    <property type="component" value="Chromosome 3"/>
</dbReference>
<evidence type="ECO:0000313" key="1">
    <source>
        <dbReference type="EMBL" id="KAI8563791.1"/>
    </source>
</evidence>
<gene>
    <name evidence="1" type="ORF">RHMOL_Rhmol03G0136500</name>
</gene>